<feature type="domain" description="Knr4/Smi1-like" evidence="4">
    <location>
        <begin position="165"/>
        <end position="304"/>
    </location>
</feature>
<dbReference type="Gene3D" id="3.40.1580.10">
    <property type="entry name" value="SMI1/KNR4-like"/>
    <property type="match status" value="1"/>
</dbReference>
<dbReference type="SMART" id="SM00860">
    <property type="entry name" value="SMI1_KNR4"/>
    <property type="match status" value="1"/>
</dbReference>
<dbReference type="InterPro" id="IPR013105">
    <property type="entry name" value="TPR_2"/>
</dbReference>
<comment type="caution">
    <text evidence="5">The sequence shown here is derived from an EMBL/GenBank/DDBJ whole genome shotgun (WGS) entry which is preliminary data.</text>
</comment>
<dbReference type="Proteomes" id="UP001519272">
    <property type="component" value="Unassembled WGS sequence"/>
</dbReference>
<evidence type="ECO:0000313" key="5">
    <source>
        <dbReference type="EMBL" id="MBP1906301.1"/>
    </source>
</evidence>
<dbReference type="Pfam" id="PF07719">
    <property type="entry name" value="TPR_2"/>
    <property type="match status" value="1"/>
</dbReference>
<accession>A0ABS4FUP4</accession>
<keyword evidence="1" id="KW-0677">Repeat</keyword>
<evidence type="ECO:0000256" key="3">
    <source>
        <dbReference type="PROSITE-ProRule" id="PRU00339"/>
    </source>
</evidence>
<dbReference type="SMART" id="SM00028">
    <property type="entry name" value="TPR"/>
    <property type="match status" value="2"/>
</dbReference>
<protein>
    <submittedName>
        <fullName evidence="5">Tetratricopeptide (TPR) repeat protein</fullName>
    </submittedName>
</protein>
<dbReference type="InterPro" id="IPR011990">
    <property type="entry name" value="TPR-like_helical_dom_sf"/>
</dbReference>
<evidence type="ECO:0000256" key="2">
    <source>
        <dbReference type="ARBA" id="ARBA00022803"/>
    </source>
</evidence>
<dbReference type="SUPFAM" id="SSF48452">
    <property type="entry name" value="TPR-like"/>
    <property type="match status" value="1"/>
</dbReference>
<dbReference type="InterPro" id="IPR019734">
    <property type="entry name" value="TPR_rpt"/>
</dbReference>
<proteinExistence type="predicted"/>
<evidence type="ECO:0000256" key="1">
    <source>
        <dbReference type="ARBA" id="ARBA00022737"/>
    </source>
</evidence>
<gene>
    <name evidence="5" type="ORF">J2Z32_002950</name>
</gene>
<keyword evidence="6" id="KW-1185">Reference proteome</keyword>
<feature type="repeat" description="TPR" evidence="3">
    <location>
        <begin position="69"/>
        <end position="102"/>
    </location>
</feature>
<dbReference type="InterPro" id="IPR037883">
    <property type="entry name" value="Knr4/Smi1-like_sf"/>
</dbReference>
<dbReference type="Pfam" id="PF14568">
    <property type="entry name" value="SUKH_6"/>
    <property type="match status" value="1"/>
</dbReference>
<dbReference type="PROSITE" id="PS50005">
    <property type="entry name" value="TPR"/>
    <property type="match status" value="1"/>
</dbReference>
<dbReference type="RefSeq" id="WP_210089897.1">
    <property type="nucleotide sequence ID" value="NZ_JAGGKG010000014.1"/>
</dbReference>
<evidence type="ECO:0000313" key="6">
    <source>
        <dbReference type="Proteomes" id="UP001519272"/>
    </source>
</evidence>
<name>A0ABS4FUP4_9BACL</name>
<dbReference type="InterPro" id="IPR018958">
    <property type="entry name" value="Knr4/Smi1-like_dom"/>
</dbReference>
<keyword evidence="2 3" id="KW-0802">TPR repeat</keyword>
<dbReference type="Gene3D" id="1.25.40.10">
    <property type="entry name" value="Tetratricopeptide repeat domain"/>
    <property type="match status" value="1"/>
</dbReference>
<sequence>MDKALKDRITQWHQADEHEQIIAELEGIEESQWDYELIGILGRAYNNVDRYEDAIALFMSIAAEGENDPLWHFRIGYAYFYSSQFEKAITAFTRVLESDPEDEDAKELLKWSKIAVDRDKHNEDVRKLAIERRAAEDKQPPFTGMDLSQFWDDSKYALDAYVLAPPTDELIRSVEEELGYKLPASYVELMKQHNGGVPFNTCFPTEMSTSWAEDHIAITGIMGIGRDKMYSLCGELGSQFMIDHWGYPDIGVVIGDCPSAGHDVVMLDYRHCGKDGEPEVIHVDQESNYQITFLAPDFESFIRGLVSEDEFEY</sequence>
<reference evidence="5 6" key="1">
    <citation type="submission" date="2021-03" db="EMBL/GenBank/DDBJ databases">
        <title>Genomic Encyclopedia of Type Strains, Phase IV (KMG-IV): sequencing the most valuable type-strain genomes for metagenomic binning, comparative biology and taxonomic classification.</title>
        <authorList>
            <person name="Goeker M."/>
        </authorList>
    </citation>
    <scope>NUCLEOTIDE SEQUENCE [LARGE SCALE GENOMIC DNA]</scope>
    <source>
        <strain evidence="5 6">DSM 14349</strain>
    </source>
</reference>
<organism evidence="5 6">
    <name type="scientific">Paenibacillus turicensis</name>
    <dbReference type="NCBI Taxonomy" id="160487"/>
    <lineage>
        <taxon>Bacteria</taxon>
        <taxon>Bacillati</taxon>
        <taxon>Bacillota</taxon>
        <taxon>Bacilli</taxon>
        <taxon>Bacillales</taxon>
        <taxon>Paenibacillaceae</taxon>
        <taxon>Paenibacillus</taxon>
    </lineage>
</organism>
<dbReference type="EMBL" id="JAGGKG010000014">
    <property type="protein sequence ID" value="MBP1906301.1"/>
    <property type="molecule type" value="Genomic_DNA"/>
</dbReference>
<evidence type="ECO:0000259" key="4">
    <source>
        <dbReference type="SMART" id="SM00860"/>
    </source>
</evidence>
<dbReference type="SUPFAM" id="SSF160631">
    <property type="entry name" value="SMI1/KNR4-like"/>
    <property type="match status" value="1"/>
</dbReference>